<dbReference type="GO" id="GO:0006313">
    <property type="term" value="P:DNA transposition"/>
    <property type="evidence" value="ECO:0007669"/>
    <property type="project" value="UniProtKB-UniRule"/>
</dbReference>
<comment type="caution">
    <text evidence="8">The sequence shown here is derived from an EMBL/GenBank/DDBJ whole genome shotgun (WGS) entry which is preliminary data.</text>
</comment>
<evidence type="ECO:0000313" key="8">
    <source>
        <dbReference type="EMBL" id="MBT1711420.1"/>
    </source>
</evidence>
<dbReference type="AlphaFoldDB" id="A0AAP2GVZ8"/>
<keyword evidence="4 6" id="KW-0238">DNA-binding</keyword>
<comment type="similarity">
    <text evidence="2 6">Belongs to the transposase mutator family.</text>
</comment>
<proteinExistence type="inferred from homology"/>
<dbReference type="InterPro" id="IPR001207">
    <property type="entry name" value="Transposase_mutator"/>
</dbReference>
<reference evidence="8 9" key="1">
    <citation type="submission" date="2021-05" db="EMBL/GenBank/DDBJ databases">
        <title>A Polyphasic approach of four new species of the genus Ohtaekwangia: Ohtaekwangia histidinii sp. nov., Ohtaekwangia cretensis sp. nov., Ohtaekwangia indiensis sp. nov., Ohtaekwangia reichenbachii sp. nov. from diverse environment.</title>
        <authorList>
            <person name="Octaviana S."/>
        </authorList>
    </citation>
    <scope>NUCLEOTIDE SEQUENCE [LARGE SCALE GENOMIC DNA]</scope>
    <source>
        <strain evidence="8 9">PWU5</strain>
    </source>
</reference>
<dbReference type="Proteomes" id="UP001319080">
    <property type="component" value="Unassembled WGS sequence"/>
</dbReference>
<dbReference type="Pfam" id="PF00872">
    <property type="entry name" value="Transposase_mut"/>
    <property type="match status" value="1"/>
</dbReference>
<keyword evidence="5 6" id="KW-0233">DNA recombination</keyword>
<feature type="region of interest" description="Disordered" evidence="7">
    <location>
        <begin position="51"/>
        <end position="79"/>
    </location>
</feature>
<evidence type="ECO:0000256" key="3">
    <source>
        <dbReference type="ARBA" id="ARBA00022578"/>
    </source>
</evidence>
<comment type="function">
    <text evidence="1 6">Required for the transposition of the insertion element.</text>
</comment>
<evidence type="ECO:0000256" key="5">
    <source>
        <dbReference type="ARBA" id="ARBA00023172"/>
    </source>
</evidence>
<dbReference type="PANTHER" id="PTHR33217">
    <property type="entry name" value="TRANSPOSASE FOR INSERTION SEQUENCE ELEMENT IS1081"/>
    <property type="match status" value="1"/>
</dbReference>
<evidence type="ECO:0000256" key="4">
    <source>
        <dbReference type="ARBA" id="ARBA00023125"/>
    </source>
</evidence>
<keyword evidence="9" id="KW-1185">Reference proteome</keyword>
<feature type="compositionally biased region" description="Basic and acidic residues" evidence="7">
    <location>
        <begin position="51"/>
        <end position="62"/>
    </location>
</feature>
<dbReference type="GO" id="GO:0004803">
    <property type="term" value="F:transposase activity"/>
    <property type="evidence" value="ECO:0007669"/>
    <property type="project" value="UniProtKB-UniRule"/>
</dbReference>
<keyword evidence="3 6" id="KW-0815">Transposition</keyword>
<name>A0AAP2GVZ8_9BACT</name>
<evidence type="ECO:0000256" key="2">
    <source>
        <dbReference type="ARBA" id="ARBA00010961"/>
    </source>
</evidence>
<evidence type="ECO:0000313" key="9">
    <source>
        <dbReference type="Proteomes" id="UP001319080"/>
    </source>
</evidence>
<evidence type="ECO:0000256" key="7">
    <source>
        <dbReference type="SAM" id="MobiDB-lite"/>
    </source>
</evidence>
<accession>A0AAP2GVZ8</accession>
<organism evidence="8 9">
    <name type="scientific">Dawidia cretensis</name>
    <dbReference type="NCBI Taxonomy" id="2782350"/>
    <lineage>
        <taxon>Bacteria</taxon>
        <taxon>Pseudomonadati</taxon>
        <taxon>Bacteroidota</taxon>
        <taxon>Cytophagia</taxon>
        <taxon>Cytophagales</taxon>
        <taxon>Chryseotaleaceae</taxon>
        <taxon>Dawidia</taxon>
    </lineage>
</organism>
<dbReference type="EMBL" id="JAHESE010000033">
    <property type="protein sequence ID" value="MBT1711420.1"/>
    <property type="molecule type" value="Genomic_DNA"/>
</dbReference>
<keyword evidence="6" id="KW-0814">Transposable element</keyword>
<gene>
    <name evidence="8" type="ORF">KK062_24470</name>
</gene>
<evidence type="ECO:0000256" key="6">
    <source>
        <dbReference type="RuleBase" id="RU365089"/>
    </source>
</evidence>
<dbReference type="GO" id="GO:0003677">
    <property type="term" value="F:DNA binding"/>
    <property type="evidence" value="ECO:0007669"/>
    <property type="project" value="UniProtKB-UniRule"/>
</dbReference>
<evidence type="ECO:0000256" key="1">
    <source>
        <dbReference type="ARBA" id="ARBA00002190"/>
    </source>
</evidence>
<protein>
    <recommendedName>
        <fullName evidence="6">Mutator family transposase</fullName>
    </recommendedName>
</protein>
<dbReference type="PANTHER" id="PTHR33217:SF8">
    <property type="entry name" value="MUTATOR FAMILY TRANSPOSASE"/>
    <property type="match status" value="1"/>
</dbReference>
<sequence length="142" mass="15684">MKKKKQEDFDLEEIKKKALEQFRSGKSLYGKDGAFAPMLKSFLESALEGELDSHLDEDERKTGNRRNGKTSKTVQTSDGPVELETAVVAGTEGGQEVVERLLYLRIARIDVLGVYLGRDLVARHDAERPGQAVHGRGVTAAQ</sequence>